<dbReference type="AlphaFoldDB" id="A0A3Q9FQP0"/>
<dbReference type="Proteomes" id="UP000267268">
    <property type="component" value="Chromosome 1"/>
</dbReference>
<dbReference type="EMBL" id="CP034562">
    <property type="protein sequence ID" value="AZQ62532.1"/>
    <property type="molecule type" value="Genomic_DNA"/>
</dbReference>
<keyword evidence="2" id="KW-1185">Reference proteome</keyword>
<protein>
    <submittedName>
        <fullName evidence="1">Uncharacterized protein</fullName>
    </submittedName>
</protein>
<dbReference type="RefSeq" id="WP_126614127.1">
    <property type="nucleotide sequence ID" value="NZ_CP034562.1"/>
</dbReference>
<dbReference type="PANTHER" id="PTHR42754:SF1">
    <property type="entry name" value="LIPOPROTEIN"/>
    <property type="match status" value="1"/>
</dbReference>
<sequence length="411" mass="44898">MMNFTRILSILLLYLLTSCETETTYTPGETFVKFYGTESAETGVDVLAISNGFLLLGNTNSTTSTSAFLVETDIYGNEISQYIVSDTSAANTDNAVGMVKLSETNVVILANRNDSLGVLMYVDPQSENAQTVSTTEIHPGYDQVVFNAIELTSDGGVIIIGEVRNMTPGSGIEPQWDMISIKYSSAGALEWQKIQGFQPTANDLGNSIVEGDNQNYYLFGAVDIKKVNDNNEEFISSDMRTVRVNSVGDIVWDKYFGSASNELGIKISSYANTLYVLGDRQVSETNRDILFSSLDENGDAGVLQEFGLTGIDRGRDMALTNEGVYIVGSTDSYGLDEDILLMKISYTGEIFWQKTIGYEGPDYGRKVIVQNDKSILVVGTANFGNNTKICFIKTDPNGSLSYQQTPVATEN</sequence>
<proteinExistence type="predicted"/>
<gene>
    <name evidence="1" type="ORF">EI427_09840</name>
</gene>
<dbReference type="KEGG" id="fll:EI427_09840"/>
<dbReference type="PROSITE" id="PS51257">
    <property type="entry name" value="PROKAR_LIPOPROTEIN"/>
    <property type="match status" value="1"/>
</dbReference>
<reference evidence="1 2" key="1">
    <citation type="submission" date="2018-12" db="EMBL/GenBank/DDBJ databases">
        <title>Flammeovirga pectinis sp. nov., isolated from the gut of the Korean scallop, Patinopecten yessoensis.</title>
        <authorList>
            <person name="Bae J.-W."/>
            <person name="Jeong Y.-S."/>
            <person name="Kang W."/>
        </authorList>
    </citation>
    <scope>NUCLEOTIDE SEQUENCE [LARGE SCALE GENOMIC DNA]</scope>
    <source>
        <strain evidence="1 2">L12M1</strain>
    </source>
</reference>
<evidence type="ECO:0000313" key="2">
    <source>
        <dbReference type="Proteomes" id="UP000267268"/>
    </source>
</evidence>
<dbReference type="OrthoDB" id="1523346at2"/>
<accession>A0A3Q9FQP0</accession>
<organism evidence="1 2">
    <name type="scientific">Flammeovirga pectinis</name>
    <dbReference type="NCBI Taxonomy" id="2494373"/>
    <lineage>
        <taxon>Bacteria</taxon>
        <taxon>Pseudomonadati</taxon>
        <taxon>Bacteroidota</taxon>
        <taxon>Cytophagia</taxon>
        <taxon>Cytophagales</taxon>
        <taxon>Flammeovirgaceae</taxon>
        <taxon>Flammeovirga</taxon>
    </lineage>
</organism>
<name>A0A3Q9FQP0_9BACT</name>
<dbReference type="PANTHER" id="PTHR42754">
    <property type="entry name" value="ENDOGLUCANASE"/>
    <property type="match status" value="1"/>
</dbReference>
<evidence type="ECO:0000313" key="1">
    <source>
        <dbReference type="EMBL" id="AZQ62532.1"/>
    </source>
</evidence>